<evidence type="ECO:0000313" key="1">
    <source>
        <dbReference type="EMBL" id="KAH7302904.1"/>
    </source>
</evidence>
<reference evidence="1" key="1">
    <citation type="journal article" date="2021" name="Nat. Commun.">
        <title>Genetic determinants of endophytism in the Arabidopsis root mycobiome.</title>
        <authorList>
            <person name="Mesny F."/>
            <person name="Miyauchi S."/>
            <person name="Thiergart T."/>
            <person name="Pickel B."/>
            <person name="Atanasova L."/>
            <person name="Karlsson M."/>
            <person name="Huettel B."/>
            <person name="Barry K.W."/>
            <person name="Haridas S."/>
            <person name="Chen C."/>
            <person name="Bauer D."/>
            <person name="Andreopoulos W."/>
            <person name="Pangilinan J."/>
            <person name="LaButti K."/>
            <person name="Riley R."/>
            <person name="Lipzen A."/>
            <person name="Clum A."/>
            <person name="Drula E."/>
            <person name="Henrissat B."/>
            <person name="Kohler A."/>
            <person name="Grigoriev I.V."/>
            <person name="Martin F.M."/>
            <person name="Hacquard S."/>
        </authorList>
    </citation>
    <scope>NUCLEOTIDE SEQUENCE</scope>
    <source>
        <strain evidence="1">MPI-CAGE-CH-0235</strain>
    </source>
</reference>
<organism evidence="1 2">
    <name type="scientific">Stachybotrys elegans</name>
    <dbReference type="NCBI Taxonomy" id="80388"/>
    <lineage>
        <taxon>Eukaryota</taxon>
        <taxon>Fungi</taxon>
        <taxon>Dikarya</taxon>
        <taxon>Ascomycota</taxon>
        <taxon>Pezizomycotina</taxon>
        <taxon>Sordariomycetes</taxon>
        <taxon>Hypocreomycetidae</taxon>
        <taxon>Hypocreales</taxon>
        <taxon>Stachybotryaceae</taxon>
        <taxon>Stachybotrys</taxon>
    </lineage>
</organism>
<dbReference type="OrthoDB" id="5154133at2759"/>
<dbReference type="Gene3D" id="3.40.50.300">
    <property type="entry name" value="P-loop containing nucleotide triphosphate hydrolases"/>
    <property type="match status" value="1"/>
</dbReference>
<sequence length="987" mass="109124">MSTLDCRRNNVKEDDASYFGLPSRCKEDHTALYTDDATLEVVMWTHGGYDLTPRKLSEWLEGYTEKRLSQSQDADLPPVLPWYMSWSSFCHATRDVGGEKSKEEVVPPTLVAKLPFKDEVYDLSRQSEFHKMVTELFLALRDGHYNLQCQAPPGVILICTPEQADKWSKRGWVGCVPEEFKLAEAGKDVMANIFGEAPADDMPEPEDVLDIEPDDNALPIDRAVHALTRSNTATGLADDKTLWLEACAFFGHDPHEIKLATKLPGWRITPHGYQMLDAYKMVRAIASGKFTGTYNASEMGAGKTLETLLAASIIALAHMCKDDVRENSSVHTDDLDAEECPRGAAFGIACYCRQGSLTHMIASKRLDLPQLLVCLANTRNQWAKQWSTYLLPTVDLHDAQRTRISDNPLIVLNVVAQGGTLEHPERHITGGCPIGGDMPSLSRQQLLPTFELRRSGDETSELPSRDITVTLADVYAQSGRCKGYNGSLINPTPIQDTVAGNQARLIRTRVFIVVSSNMMSKALPALTNSSLHGKLFVRASEDGEEEGAVYSFAWTVKDALQVSALYYDEWTEGRGAGSNIIKRLTGMCCNVPSSQRPIVSLLSGTPMPKEPKDLLTTLPLVIKGPLKAEKILEPINAAYKKIQKAEEGEDMKANLDAFQACMTEGLSGVMFFRILNKPFLGVILDPRPPYKKYPNKYVPLEPALQLKIRHQQTLFQERVRQLGQHSTSDSNIWNLKAFRTTVLQAVTPGMVNQPEDWNPANTPGGMEATPLPRPNVSWADCSQLRELRNLVAMIQAPKKTRHVLTLSIYPATAALATEWLRQHLSPDEFRIVLISARMKVDDRPGNIRKIMTDIKKGRDKRAVVICSTYTLIATGVDGLQRFMTHLIFLGMPWTIKDQSQAIARLWREGQEKEVCIAAICGAEGSIDHAIAIKLRTKGPIIDAMRRVGLTTEALGAPATVVEGTARHAVTSSGHIVISSSSSSSSVS</sequence>
<comment type="caution">
    <text evidence="1">The sequence shown here is derived from an EMBL/GenBank/DDBJ whole genome shotgun (WGS) entry which is preliminary data.</text>
</comment>
<protein>
    <recommendedName>
        <fullName evidence="3">Helicase C-terminal domain-containing protein</fullName>
    </recommendedName>
</protein>
<accession>A0A8K0WJ03</accession>
<dbReference type="EMBL" id="JAGPNK010000047">
    <property type="protein sequence ID" value="KAH7302904.1"/>
    <property type="molecule type" value="Genomic_DNA"/>
</dbReference>
<proteinExistence type="predicted"/>
<dbReference type="SUPFAM" id="SSF52540">
    <property type="entry name" value="P-loop containing nucleoside triphosphate hydrolases"/>
    <property type="match status" value="2"/>
</dbReference>
<evidence type="ECO:0000313" key="2">
    <source>
        <dbReference type="Proteomes" id="UP000813444"/>
    </source>
</evidence>
<gene>
    <name evidence="1" type="ORF">B0I35DRAFT_415502</name>
</gene>
<evidence type="ECO:0008006" key="3">
    <source>
        <dbReference type="Google" id="ProtNLM"/>
    </source>
</evidence>
<name>A0A8K0WJ03_9HYPO</name>
<dbReference type="Proteomes" id="UP000813444">
    <property type="component" value="Unassembled WGS sequence"/>
</dbReference>
<dbReference type="InterPro" id="IPR027417">
    <property type="entry name" value="P-loop_NTPase"/>
</dbReference>
<dbReference type="AlphaFoldDB" id="A0A8K0WJ03"/>
<keyword evidence="2" id="KW-1185">Reference proteome</keyword>